<dbReference type="OrthoDB" id="2435470at2759"/>
<comment type="caution">
    <text evidence="1">The sequence shown here is derived from an EMBL/GenBank/DDBJ whole genome shotgun (WGS) entry which is preliminary data.</text>
</comment>
<gene>
    <name evidence="1" type="ORF">C1645_812558</name>
</gene>
<dbReference type="PANTHER" id="PTHR36172:SF1">
    <property type="entry name" value="RESOLVASE-RELATED"/>
    <property type="match status" value="1"/>
</dbReference>
<dbReference type="Proteomes" id="UP000265703">
    <property type="component" value="Unassembled WGS sequence"/>
</dbReference>
<evidence type="ECO:0000313" key="2">
    <source>
        <dbReference type="Proteomes" id="UP000265703"/>
    </source>
</evidence>
<dbReference type="AlphaFoldDB" id="A0A397TKQ0"/>
<sequence length="89" mass="10591">MNYLAKNYDVVIIPEFNVSNMVRQEMRKINSKTVWSMLTWSHYSFRQRLKHKAEEIEYRREKSLQVQGMQCDYGQGCKWSAGDIPSRVA</sequence>
<dbReference type="PANTHER" id="PTHR36172">
    <property type="match status" value="1"/>
</dbReference>
<name>A0A397TKQ0_9GLOM</name>
<protein>
    <submittedName>
        <fullName evidence="1">Uncharacterized protein</fullName>
    </submittedName>
</protein>
<accession>A0A397TKQ0</accession>
<proteinExistence type="predicted"/>
<keyword evidence="2" id="KW-1185">Reference proteome</keyword>
<evidence type="ECO:0000313" key="1">
    <source>
        <dbReference type="EMBL" id="RIA98502.1"/>
    </source>
</evidence>
<dbReference type="InterPro" id="IPR051491">
    <property type="entry name" value="Recombinase/Transposase-rel"/>
</dbReference>
<reference evidence="1 2" key="1">
    <citation type="submission" date="2018-06" db="EMBL/GenBank/DDBJ databases">
        <title>Comparative genomics reveals the genomic features of Rhizophagus irregularis, R. cerebriforme, R. diaphanum and Gigaspora rosea, and their symbiotic lifestyle signature.</title>
        <authorList>
            <person name="Morin E."/>
            <person name="San Clemente H."/>
            <person name="Chen E.C.H."/>
            <person name="De La Providencia I."/>
            <person name="Hainaut M."/>
            <person name="Kuo A."/>
            <person name="Kohler A."/>
            <person name="Murat C."/>
            <person name="Tang N."/>
            <person name="Roy S."/>
            <person name="Loubradou J."/>
            <person name="Henrissat B."/>
            <person name="Grigoriev I.V."/>
            <person name="Corradi N."/>
            <person name="Roux C."/>
            <person name="Martin F.M."/>
        </authorList>
    </citation>
    <scope>NUCLEOTIDE SEQUENCE [LARGE SCALE GENOMIC DNA]</scope>
    <source>
        <strain evidence="1 2">DAOM 227022</strain>
    </source>
</reference>
<organism evidence="1 2">
    <name type="scientific">Glomus cerebriforme</name>
    <dbReference type="NCBI Taxonomy" id="658196"/>
    <lineage>
        <taxon>Eukaryota</taxon>
        <taxon>Fungi</taxon>
        <taxon>Fungi incertae sedis</taxon>
        <taxon>Mucoromycota</taxon>
        <taxon>Glomeromycotina</taxon>
        <taxon>Glomeromycetes</taxon>
        <taxon>Glomerales</taxon>
        <taxon>Glomeraceae</taxon>
        <taxon>Glomus</taxon>
    </lineage>
</organism>
<dbReference type="EMBL" id="QKYT01000014">
    <property type="protein sequence ID" value="RIA98502.1"/>
    <property type="molecule type" value="Genomic_DNA"/>
</dbReference>